<accession>A0A7W7YAZ2</accession>
<reference evidence="1 2" key="1">
    <citation type="submission" date="2020-08" db="EMBL/GenBank/DDBJ databases">
        <title>Genomic Encyclopedia of Type Strains, Phase IV (KMG-IV): sequencing the most valuable type-strain genomes for metagenomic binning, comparative biology and taxonomic classification.</title>
        <authorList>
            <person name="Goeker M."/>
        </authorList>
    </citation>
    <scope>NUCLEOTIDE SEQUENCE [LARGE SCALE GENOMIC DNA]</scope>
    <source>
        <strain evidence="1 2">DSM 12252</strain>
    </source>
</reference>
<proteinExistence type="predicted"/>
<sequence length="208" mass="23309">MTTAEIADALSLVRQETDLNSKSLLLAGLVSELFRERGFEPVVVGGSAIEFYTDGAYMSGDTDICWTGWPQPSIDERGEIMRQIPGIKCHGANKSWTVEGLWIDLLGEIDYRADKEFSRFYTPHGEVRLIPVEDALVERVYAARKYCNRYDEKDDGCAKKLMSAVVSGRIPIDWQEAERVAACSKFNCTAEFNAVRAEVEAELEKSKP</sequence>
<dbReference type="EMBL" id="JACHIG010000004">
    <property type="protein sequence ID" value="MBB5032769.1"/>
    <property type="molecule type" value="Genomic_DNA"/>
</dbReference>
<evidence type="ECO:0000313" key="2">
    <source>
        <dbReference type="Proteomes" id="UP000590740"/>
    </source>
</evidence>
<organism evidence="1 2">
    <name type="scientific">Prosthecobacter vanneervenii</name>
    <dbReference type="NCBI Taxonomy" id="48466"/>
    <lineage>
        <taxon>Bacteria</taxon>
        <taxon>Pseudomonadati</taxon>
        <taxon>Verrucomicrobiota</taxon>
        <taxon>Verrucomicrobiia</taxon>
        <taxon>Verrucomicrobiales</taxon>
        <taxon>Verrucomicrobiaceae</taxon>
        <taxon>Prosthecobacter</taxon>
    </lineage>
</organism>
<protein>
    <recommendedName>
        <fullName evidence="3">Nucleotidyltransferase</fullName>
    </recommendedName>
</protein>
<dbReference type="AlphaFoldDB" id="A0A7W7YAZ2"/>
<comment type="caution">
    <text evidence="1">The sequence shown here is derived from an EMBL/GenBank/DDBJ whole genome shotgun (WGS) entry which is preliminary data.</text>
</comment>
<evidence type="ECO:0008006" key="3">
    <source>
        <dbReference type="Google" id="ProtNLM"/>
    </source>
</evidence>
<keyword evidence="2" id="KW-1185">Reference proteome</keyword>
<dbReference type="RefSeq" id="WP_184339680.1">
    <property type="nucleotide sequence ID" value="NZ_JACHIG010000004.1"/>
</dbReference>
<name>A0A7W7YAZ2_9BACT</name>
<dbReference type="Proteomes" id="UP000590740">
    <property type="component" value="Unassembled WGS sequence"/>
</dbReference>
<evidence type="ECO:0000313" key="1">
    <source>
        <dbReference type="EMBL" id="MBB5032769.1"/>
    </source>
</evidence>
<gene>
    <name evidence="1" type="ORF">HNQ65_002351</name>
</gene>